<protein>
    <submittedName>
        <fullName evidence="1">Uncharacterized protein</fullName>
    </submittedName>
</protein>
<evidence type="ECO:0000313" key="1">
    <source>
        <dbReference type="EMBL" id="JAH79380.1"/>
    </source>
</evidence>
<reference evidence="1" key="1">
    <citation type="submission" date="2014-11" db="EMBL/GenBank/DDBJ databases">
        <authorList>
            <person name="Amaro Gonzalez C."/>
        </authorList>
    </citation>
    <scope>NUCLEOTIDE SEQUENCE</scope>
</reference>
<reference evidence="1" key="2">
    <citation type="journal article" date="2015" name="Fish Shellfish Immunol.">
        <title>Early steps in the European eel (Anguilla anguilla)-Vibrio vulnificus interaction in the gills: Role of the RtxA13 toxin.</title>
        <authorList>
            <person name="Callol A."/>
            <person name="Pajuelo D."/>
            <person name="Ebbesson L."/>
            <person name="Teles M."/>
            <person name="MacKenzie S."/>
            <person name="Amaro C."/>
        </authorList>
    </citation>
    <scope>NUCLEOTIDE SEQUENCE</scope>
</reference>
<dbReference type="AlphaFoldDB" id="A0A0E9VPU4"/>
<name>A0A0E9VPU4_ANGAN</name>
<sequence length="26" mass="3077">MFAFPCESKPRFPRLLHNICLLTKTL</sequence>
<dbReference type="EMBL" id="GBXM01029197">
    <property type="protein sequence ID" value="JAH79380.1"/>
    <property type="molecule type" value="Transcribed_RNA"/>
</dbReference>
<proteinExistence type="predicted"/>
<accession>A0A0E9VPU4</accession>
<organism evidence="1">
    <name type="scientific">Anguilla anguilla</name>
    <name type="common">European freshwater eel</name>
    <name type="synonym">Muraena anguilla</name>
    <dbReference type="NCBI Taxonomy" id="7936"/>
    <lineage>
        <taxon>Eukaryota</taxon>
        <taxon>Metazoa</taxon>
        <taxon>Chordata</taxon>
        <taxon>Craniata</taxon>
        <taxon>Vertebrata</taxon>
        <taxon>Euteleostomi</taxon>
        <taxon>Actinopterygii</taxon>
        <taxon>Neopterygii</taxon>
        <taxon>Teleostei</taxon>
        <taxon>Anguilliformes</taxon>
        <taxon>Anguillidae</taxon>
        <taxon>Anguilla</taxon>
    </lineage>
</organism>